<evidence type="ECO:0000256" key="6">
    <source>
        <dbReference type="RuleBase" id="RU003512"/>
    </source>
</evidence>
<accession>A0A858RC26</accession>
<dbReference type="InterPro" id="IPR006127">
    <property type="entry name" value="ZnuA-like"/>
</dbReference>
<keyword evidence="3 6" id="KW-0813">Transport</keyword>
<gene>
    <name evidence="8" type="ORF">HHL09_01855</name>
</gene>
<evidence type="ECO:0000313" key="9">
    <source>
        <dbReference type="Proteomes" id="UP000501812"/>
    </source>
</evidence>
<dbReference type="PANTHER" id="PTHR42953">
    <property type="entry name" value="HIGH-AFFINITY ZINC UPTAKE SYSTEM PROTEIN ZNUA-RELATED"/>
    <property type="match status" value="1"/>
</dbReference>
<keyword evidence="5 7" id="KW-0732">Signal</keyword>
<evidence type="ECO:0000256" key="4">
    <source>
        <dbReference type="ARBA" id="ARBA00022723"/>
    </source>
</evidence>
<evidence type="ECO:0000256" key="2">
    <source>
        <dbReference type="ARBA" id="ARBA00011028"/>
    </source>
</evidence>
<evidence type="ECO:0000256" key="5">
    <source>
        <dbReference type="ARBA" id="ARBA00022729"/>
    </source>
</evidence>
<dbReference type="PRINTS" id="PR00690">
    <property type="entry name" value="ADHESNFAMILY"/>
</dbReference>
<dbReference type="SUPFAM" id="SSF53807">
    <property type="entry name" value="Helical backbone' metal receptor"/>
    <property type="match status" value="1"/>
</dbReference>
<dbReference type="AlphaFoldDB" id="A0A858RC26"/>
<evidence type="ECO:0000256" key="7">
    <source>
        <dbReference type="SAM" id="SignalP"/>
    </source>
</evidence>
<feature type="signal peptide" evidence="7">
    <location>
        <begin position="1"/>
        <end position="17"/>
    </location>
</feature>
<comment type="similarity">
    <text evidence="2 6">Belongs to the bacterial solute-binding protein 9 family.</text>
</comment>
<dbReference type="GO" id="GO:0046872">
    <property type="term" value="F:metal ion binding"/>
    <property type="evidence" value="ECO:0007669"/>
    <property type="project" value="UniProtKB-KW"/>
</dbReference>
<dbReference type="InterPro" id="IPR006129">
    <property type="entry name" value="AdhesinB"/>
</dbReference>
<dbReference type="Gene3D" id="3.40.50.1980">
    <property type="entry name" value="Nitrogenase molybdenum iron protein domain"/>
    <property type="match status" value="2"/>
</dbReference>
<dbReference type="EMBL" id="CP051774">
    <property type="protein sequence ID" value="QJE94576.1"/>
    <property type="molecule type" value="Genomic_DNA"/>
</dbReference>
<name>A0A858RC26_9BACT</name>
<dbReference type="InterPro" id="IPR006128">
    <property type="entry name" value="Lipoprotein_PsaA-like"/>
</dbReference>
<dbReference type="Proteomes" id="UP000501812">
    <property type="component" value="Chromosome"/>
</dbReference>
<comment type="subcellular location">
    <subcellularLocation>
        <location evidence="1">Cell envelope</location>
    </subcellularLocation>
</comment>
<keyword evidence="4" id="KW-0479">Metal-binding</keyword>
<dbReference type="GO" id="GO:0030001">
    <property type="term" value="P:metal ion transport"/>
    <property type="evidence" value="ECO:0007669"/>
    <property type="project" value="InterPro"/>
</dbReference>
<dbReference type="GO" id="GO:0030313">
    <property type="term" value="C:cell envelope"/>
    <property type="evidence" value="ECO:0007669"/>
    <property type="project" value="UniProtKB-SubCell"/>
</dbReference>
<reference evidence="8 9" key="1">
    <citation type="submission" date="2020-04" db="EMBL/GenBank/DDBJ databases">
        <title>Luteolibacter sp. G-1-1-1 isolated from soil.</title>
        <authorList>
            <person name="Dahal R.H."/>
        </authorList>
    </citation>
    <scope>NUCLEOTIDE SEQUENCE [LARGE SCALE GENOMIC DNA]</scope>
    <source>
        <strain evidence="8 9">G-1-1-1</strain>
    </source>
</reference>
<evidence type="ECO:0000313" key="8">
    <source>
        <dbReference type="EMBL" id="QJE94576.1"/>
    </source>
</evidence>
<keyword evidence="9" id="KW-1185">Reference proteome</keyword>
<dbReference type="InterPro" id="IPR050492">
    <property type="entry name" value="Bact_metal-bind_prot9"/>
</dbReference>
<feature type="chain" id="PRO_5032962276" evidence="7">
    <location>
        <begin position="18"/>
        <end position="292"/>
    </location>
</feature>
<proteinExistence type="inferred from homology"/>
<dbReference type="KEGG" id="luo:HHL09_01855"/>
<dbReference type="PANTHER" id="PTHR42953:SF1">
    <property type="entry name" value="METAL-BINDING PROTEIN HI_0362-RELATED"/>
    <property type="match status" value="1"/>
</dbReference>
<sequence>MRFPILSLILSLASASAAELKVATLHPLLGDLARQVGGERVEVIDLIGKNGDPHHFEPVQADLQKAADAKLYLASGMGLESYLTLLRGILGEKAQVVEIGKDLPSIEGECDHEGHDHEHHDHEIDPHWWHSIDLFRRATTITAETFTKADPAGAENYSKNAASYRAKLDELERWTRKEVARIPKAKRHLATAHAAFGYFCKDFGFEPLAVQGLNRERMPDPKKLAAILAELKEHQVAAIFPEKESNPKILQALTGDTGIKLGEALIADGSTAESYEAMVRHNVSAITAGLSK</sequence>
<dbReference type="Pfam" id="PF01297">
    <property type="entry name" value="ZnuA"/>
    <property type="match status" value="1"/>
</dbReference>
<protein>
    <submittedName>
        <fullName evidence="8">Zinc ABC transporter solute-binding protein</fullName>
    </submittedName>
</protein>
<organism evidence="8 9">
    <name type="scientific">Luteolibacter luteus</name>
    <dbReference type="NCBI Taxonomy" id="2728835"/>
    <lineage>
        <taxon>Bacteria</taxon>
        <taxon>Pseudomonadati</taxon>
        <taxon>Verrucomicrobiota</taxon>
        <taxon>Verrucomicrobiia</taxon>
        <taxon>Verrucomicrobiales</taxon>
        <taxon>Verrucomicrobiaceae</taxon>
        <taxon>Luteolibacter</taxon>
    </lineage>
</organism>
<dbReference type="GO" id="GO:0007155">
    <property type="term" value="P:cell adhesion"/>
    <property type="evidence" value="ECO:0007669"/>
    <property type="project" value="InterPro"/>
</dbReference>
<dbReference type="PRINTS" id="PR00691">
    <property type="entry name" value="ADHESINB"/>
</dbReference>
<evidence type="ECO:0000256" key="1">
    <source>
        <dbReference type="ARBA" id="ARBA00004196"/>
    </source>
</evidence>
<evidence type="ECO:0000256" key="3">
    <source>
        <dbReference type="ARBA" id="ARBA00022448"/>
    </source>
</evidence>
<dbReference type="RefSeq" id="WP_169452797.1">
    <property type="nucleotide sequence ID" value="NZ_CP051774.1"/>
</dbReference>